<name>A0A2G8SMT1_9APHY</name>
<evidence type="ECO:0000313" key="2">
    <source>
        <dbReference type="Proteomes" id="UP000230002"/>
    </source>
</evidence>
<dbReference type="EMBL" id="AYKW01000004">
    <property type="protein sequence ID" value="PIL35072.1"/>
    <property type="molecule type" value="Genomic_DNA"/>
</dbReference>
<protein>
    <submittedName>
        <fullName evidence="1">Uncharacterized protein</fullName>
    </submittedName>
</protein>
<accession>A0A2G8SMT1</accession>
<reference evidence="1 2" key="1">
    <citation type="journal article" date="2015" name="Sci. Rep.">
        <title>Chromosome-level genome map provides insights into diverse defense mechanisms in the medicinal fungus Ganoderma sinense.</title>
        <authorList>
            <person name="Zhu Y."/>
            <person name="Xu J."/>
            <person name="Sun C."/>
            <person name="Zhou S."/>
            <person name="Xu H."/>
            <person name="Nelson D.R."/>
            <person name="Qian J."/>
            <person name="Song J."/>
            <person name="Luo H."/>
            <person name="Xiang L."/>
            <person name="Li Y."/>
            <person name="Xu Z."/>
            <person name="Ji A."/>
            <person name="Wang L."/>
            <person name="Lu S."/>
            <person name="Hayward A."/>
            <person name="Sun W."/>
            <person name="Li X."/>
            <person name="Schwartz D.C."/>
            <person name="Wang Y."/>
            <person name="Chen S."/>
        </authorList>
    </citation>
    <scope>NUCLEOTIDE SEQUENCE [LARGE SCALE GENOMIC DNA]</scope>
    <source>
        <strain evidence="1 2">ZZ0214-1</strain>
    </source>
</reference>
<keyword evidence="2" id="KW-1185">Reference proteome</keyword>
<evidence type="ECO:0000313" key="1">
    <source>
        <dbReference type="EMBL" id="PIL35072.1"/>
    </source>
</evidence>
<proteinExistence type="predicted"/>
<dbReference type="OrthoDB" id="1470350at2759"/>
<organism evidence="1 2">
    <name type="scientific">Ganoderma sinense ZZ0214-1</name>
    <dbReference type="NCBI Taxonomy" id="1077348"/>
    <lineage>
        <taxon>Eukaryota</taxon>
        <taxon>Fungi</taxon>
        <taxon>Dikarya</taxon>
        <taxon>Basidiomycota</taxon>
        <taxon>Agaricomycotina</taxon>
        <taxon>Agaricomycetes</taxon>
        <taxon>Polyporales</taxon>
        <taxon>Polyporaceae</taxon>
        <taxon>Ganoderma</taxon>
    </lineage>
</organism>
<sequence>MNVRDGLEWIQFVYNETSFMLVRLLQRFSSIKLRQDAHPESMAPPGVERSPYAVDGRERVCMRSHLTTYVKNGLWVEMEEVAAA</sequence>
<gene>
    <name evidence="1" type="ORF">GSI_02860</name>
</gene>
<dbReference type="Proteomes" id="UP000230002">
    <property type="component" value="Unassembled WGS sequence"/>
</dbReference>
<dbReference type="AlphaFoldDB" id="A0A2G8SMT1"/>
<comment type="caution">
    <text evidence="1">The sequence shown here is derived from an EMBL/GenBank/DDBJ whole genome shotgun (WGS) entry which is preliminary data.</text>
</comment>
<dbReference type="STRING" id="1077348.A0A2G8SMT1"/>